<reference evidence="1 2" key="1">
    <citation type="submission" date="2021-03" db="EMBL/GenBank/DDBJ databases">
        <title>Genomic Encyclopedia of Type Strains, Phase IV (KMG-IV): sequencing the most valuable type-strain genomes for metagenomic binning, comparative biology and taxonomic classification.</title>
        <authorList>
            <person name="Goeker M."/>
        </authorList>
    </citation>
    <scope>NUCLEOTIDE SEQUENCE [LARGE SCALE GENOMIC DNA]</scope>
    <source>
        <strain evidence="1 2">DSM 27138</strain>
    </source>
</reference>
<evidence type="ECO:0000313" key="1">
    <source>
        <dbReference type="EMBL" id="MBP2016746.1"/>
    </source>
</evidence>
<dbReference type="SUPFAM" id="SSF55961">
    <property type="entry name" value="Bet v1-like"/>
    <property type="match status" value="1"/>
</dbReference>
<dbReference type="InterPro" id="IPR010419">
    <property type="entry name" value="CO_DH_gsu"/>
</dbReference>
<evidence type="ECO:0000313" key="2">
    <source>
        <dbReference type="Proteomes" id="UP001519289"/>
    </source>
</evidence>
<protein>
    <submittedName>
        <fullName evidence="1">Carbon monoxide dehydrogenase subunit G</fullName>
    </submittedName>
</protein>
<dbReference type="InterPro" id="IPR023393">
    <property type="entry name" value="START-like_dom_sf"/>
</dbReference>
<keyword evidence="2" id="KW-1185">Reference proteome</keyword>
<accession>A0ABS4JP31</accession>
<dbReference type="RefSeq" id="WP_209464901.1">
    <property type="nucleotide sequence ID" value="NZ_JAGGLG010000001.1"/>
</dbReference>
<dbReference type="Gene3D" id="3.30.530.20">
    <property type="match status" value="1"/>
</dbReference>
<comment type="caution">
    <text evidence="1">The sequence shown here is derived from an EMBL/GenBank/DDBJ whole genome shotgun (WGS) entry which is preliminary data.</text>
</comment>
<dbReference type="EMBL" id="JAGGLG010000001">
    <property type="protein sequence ID" value="MBP2016746.1"/>
    <property type="molecule type" value="Genomic_DNA"/>
</dbReference>
<dbReference type="PANTHER" id="PTHR38588:SF1">
    <property type="entry name" value="BLL0334 PROTEIN"/>
    <property type="match status" value="1"/>
</dbReference>
<dbReference type="Proteomes" id="UP001519289">
    <property type="component" value="Unassembled WGS sequence"/>
</dbReference>
<dbReference type="Pfam" id="PF06240">
    <property type="entry name" value="COXG"/>
    <property type="match status" value="1"/>
</dbReference>
<name>A0ABS4JP31_9FIRM</name>
<gene>
    <name evidence="1" type="ORF">J2Z79_000119</name>
</gene>
<organism evidence="1 2">
    <name type="scientific">Symbiobacterium terraclitae</name>
    <dbReference type="NCBI Taxonomy" id="557451"/>
    <lineage>
        <taxon>Bacteria</taxon>
        <taxon>Bacillati</taxon>
        <taxon>Bacillota</taxon>
        <taxon>Clostridia</taxon>
        <taxon>Eubacteriales</taxon>
        <taxon>Symbiobacteriaceae</taxon>
        <taxon>Symbiobacterium</taxon>
    </lineage>
</organism>
<sequence length="162" mass="17821">MRISGSFGFDAPPDMVYRLFTDPDALMNATVGLRALRPLGPDKWEAEMQVRLGGFALAYRGTIAVTDRTPDGYRLRIAAETDGGAIDADVALWFRPFGSGTRVEYAAEFAIRGAQRLQPALARALVDFFMHGMKEYAARCRKASGQCAAQQVRPDAHEHTPE</sequence>
<proteinExistence type="predicted"/>
<dbReference type="PANTHER" id="PTHR38588">
    <property type="entry name" value="BLL0334 PROTEIN"/>
    <property type="match status" value="1"/>
</dbReference>